<name>A0A336JTP1_9BRAD</name>
<dbReference type="EMBL" id="QRDT01000030">
    <property type="protein sequence ID" value="RED25799.1"/>
    <property type="molecule type" value="Genomic_DNA"/>
</dbReference>
<dbReference type="Proteomes" id="UP000256343">
    <property type="component" value="Unassembled WGS sequence"/>
</dbReference>
<evidence type="ECO:0000313" key="4">
    <source>
        <dbReference type="EMBL" id="RED25799.1"/>
    </source>
</evidence>
<keyword evidence="3" id="KW-1133">Transmembrane helix</keyword>
<dbReference type="OrthoDB" id="8141060at2"/>
<evidence type="ECO:0000256" key="3">
    <source>
        <dbReference type="SAM" id="Phobius"/>
    </source>
</evidence>
<reference evidence="4 7" key="2">
    <citation type="submission" date="2018-07" db="EMBL/GenBank/DDBJ databases">
        <title>Genomic Encyclopedia of Archaeal and Bacterial Type Strains, Phase II (KMG-II): from individual species to whole genera.</title>
        <authorList>
            <person name="Goeker M."/>
        </authorList>
    </citation>
    <scope>NUCLEOTIDE SEQUENCE [LARGE SCALE GENOMIC DNA]</scope>
    <source>
        <strain evidence="4 7">JA575</strain>
    </source>
</reference>
<keyword evidence="7" id="KW-1185">Reference proteome</keyword>
<feature type="transmembrane region" description="Helical" evidence="3">
    <location>
        <begin position="27"/>
        <end position="50"/>
    </location>
</feature>
<keyword evidence="3" id="KW-0472">Membrane</keyword>
<feature type="transmembrane region" description="Helical" evidence="3">
    <location>
        <begin position="57"/>
        <end position="74"/>
    </location>
</feature>
<evidence type="ECO:0000313" key="5">
    <source>
        <dbReference type="EMBL" id="SSW93127.1"/>
    </source>
</evidence>
<dbReference type="RefSeq" id="WP_114360528.1">
    <property type="nucleotide sequence ID" value="NZ_QRDT01000030.1"/>
</dbReference>
<feature type="region of interest" description="Disordered" evidence="2">
    <location>
        <begin position="429"/>
        <end position="623"/>
    </location>
</feature>
<organism evidence="5 6">
    <name type="scientific">Rhodopseudomonas pentothenatexigens</name>
    <dbReference type="NCBI Taxonomy" id="999699"/>
    <lineage>
        <taxon>Bacteria</taxon>
        <taxon>Pseudomonadati</taxon>
        <taxon>Pseudomonadota</taxon>
        <taxon>Alphaproteobacteria</taxon>
        <taxon>Hyphomicrobiales</taxon>
        <taxon>Nitrobacteraceae</taxon>
        <taxon>Rhodopseudomonas</taxon>
    </lineage>
</organism>
<feature type="compositionally biased region" description="Pro residues" evidence="2">
    <location>
        <begin position="591"/>
        <end position="603"/>
    </location>
</feature>
<dbReference type="AlphaFoldDB" id="A0A336JTP1"/>
<accession>A0A336JTP1</accession>
<protein>
    <submittedName>
        <fullName evidence="5">Uncharacterized protein DUF4407</fullName>
    </submittedName>
</protein>
<evidence type="ECO:0000256" key="1">
    <source>
        <dbReference type="SAM" id="Coils"/>
    </source>
</evidence>
<evidence type="ECO:0000313" key="7">
    <source>
        <dbReference type="Proteomes" id="UP000256343"/>
    </source>
</evidence>
<evidence type="ECO:0000256" key="2">
    <source>
        <dbReference type="SAM" id="MobiDB-lite"/>
    </source>
</evidence>
<reference evidence="5 6" key="1">
    <citation type="submission" date="2017-08" db="EMBL/GenBank/DDBJ databases">
        <authorList>
            <person name="de Groot N.N."/>
        </authorList>
    </citation>
    <scope>NUCLEOTIDE SEQUENCE [LARGE SCALE GENOMIC DNA]</scope>
    <source>
        <strain evidence="5 6">JA575</strain>
    </source>
</reference>
<sequence>MFQRLMFFVAGVDRATMLECPATDRMWATHIGFSLCLSFTVVFGIAYVATGYMIDQLAARIAISIVVAATVFMFDRALFQSDWFVQGAFHPDDGLSHAGGWRHVAGRFVRIATRLTISLGLAWVIALFLELAIFSDTISAKIERDRIAANRPAFDELTSYSAELDRQIAERSARLASLEQTLLGALAETAASDGVNALSDAEIGQKAKALADREAVLRAEIRQIEASIQQYATEMHAEELGQKLSASNSGRTGQGPRFEFAKRQKDVLETTLQSRQAELAQIAGREEALRKTEADRVAAAAQRDAESRAALVTKRDALRAQLDAARDELRQAEADKAARVAEFRREVMERSYVQARSDRADPLTRIAAYQELKNDPKDGRTITLFSWMTRFLVIFLEIVPVIAKIFFSPPSVYATRVRDDVRRARQRVLERAGTEPSQAGAVSPGTLSGLIGGSLQPSTRVRIAAGRAPSPTSPGPNTSGAPPASPGPARQGRWDQVAGRRTAGATAAPERTSQERAPPQRPTPIKPDQIPPTELSAPSLRSGARRAEAAPSGELPAPASRRGDVGPSVAAPSGKAPMPQPAASQTTSTAPPQPARPGVPPIRPATSDRSAVPSPAVAGGENATDAVTTLIGMMSDELSATGVKR</sequence>
<dbReference type="EMBL" id="UFQQ01000030">
    <property type="protein sequence ID" value="SSW93127.1"/>
    <property type="molecule type" value="Genomic_DNA"/>
</dbReference>
<dbReference type="Proteomes" id="UP000252631">
    <property type="component" value="Unassembled WGS sequence"/>
</dbReference>
<keyword evidence="1" id="KW-0175">Coiled coil</keyword>
<gene>
    <name evidence="4" type="ORF">BJ125_13033</name>
    <name evidence="5" type="ORF">SAMN05892882_13033</name>
</gene>
<dbReference type="Pfam" id="PF14362">
    <property type="entry name" value="DUF4407"/>
    <property type="match status" value="1"/>
</dbReference>
<proteinExistence type="predicted"/>
<feature type="coiled-coil region" evidence="1">
    <location>
        <begin position="308"/>
        <end position="342"/>
    </location>
</feature>
<dbReference type="InterPro" id="IPR025519">
    <property type="entry name" value="DUF4407"/>
</dbReference>
<evidence type="ECO:0000313" key="6">
    <source>
        <dbReference type="Proteomes" id="UP000252631"/>
    </source>
</evidence>
<feature type="compositionally biased region" description="Low complexity" evidence="2">
    <location>
        <begin position="499"/>
        <end position="508"/>
    </location>
</feature>
<feature type="transmembrane region" description="Helical" evidence="3">
    <location>
        <begin position="111"/>
        <end position="134"/>
    </location>
</feature>
<keyword evidence="3" id="KW-0812">Transmembrane</keyword>